<gene>
    <name evidence="3" type="ORF">PG991_010841</name>
</gene>
<organism evidence="3 4">
    <name type="scientific">Apiospora marii</name>
    <dbReference type="NCBI Taxonomy" id="335849"/>
    <lineage>
        <taxon>Eukaryota</taxon>
        <taxon>Fungi</taxon>
        <taxon>Dikarya</taxon>
        <taxon>Ascomycota</taxon>
        <taxon>Pezizomycotina</taxon>
        <taxon>Sordariomycetes</taxon>
        <taxon>Xylariomycetidae</taxon>
        <taxon>Amphisphaeriales</taxon>
        <taxon>Apiosporaceae</taxon>
        <taxon>Apiospora</taxon>
    </lineage>
</organism>
<evidence type="ECO:0000256" key="1">
    <source>
        <dbReference type="SAM" id="MobiDB-lite"/>
    </source>
</evidence>
<dbReference type="Pfam" id="PF21948">
    <property type="entry name" value="LplA-B_cat"/>
    <property type="match status" value="1"/>
</dbReference>
<feature type="region of interest" description="Disordered" evidence="1">
    <location>
        <begin position="358"/>
        <end position="378"/>
    </location>
</feature>
<keyword evidence="4" id="KW-1185">Reference proteome</keyword>
<proteinExistence type="predicted"/>
<dbReference type="Gene3D" id="3.30.930.10">
    <property type="entry name" value="Bira Bifunctional Protein, Domain 2"/>
    <property type="match status" value="1"/>
</dbReference>
<dbReference type="PROSITE" id="PS51733">
    <property type="entry name" value="BPL_LPL_CATALYTIC"/>
    <property type="match status" value="1"/>
</dbReference>
<sequence>MSRPAASKPLRLQHIHIPGFTNRLPSYALAVAIQSKLQQRLLDYKAAVAAAATEGDARPLPPPPPPTILSFTPAPTYTLGRRQTTPLSPDEAALLQGRLDIYWHKHYKTHKRLNIGDEANQISEGRTADHGHNHACFYPAIHNAPRGGLTTYHGPGQVVFWPVLDLKSPLHRHFSVRDYACLLEKTTIASIAEAASASLPSFPPDAVRQKQVQGFTTENPGVWVRRHWVDGDDEADGHPGPEGEERKIAALGVHLRRHVTGLGVAVNCSMPVRGVRAYNPWERIVACGLEGKRVTSLAYELLEYMQQVRWIRALAPQPLLGDHWKGQKKRPEAPVLETQMLRAWPEFFARALRMQPDGEGEGEGAAVLDEADSSASTTKMRDDLVDDVTIEDVLGKGWEHTIDLPEKEQYTTALRKRVLGTLPVETAYRRNKLSPTCTTGETVPYPGS</sequence>
<name>A0ABR1RCS3_9PEZI</name>
<dbReference type="SUPFAM" id="SSF55681">
    <property type="entry name" value="Class II aaRS and biotin synthetases"/>
    <property type="match status" value="1"/>
</dbReference>
<protein>
    <submittedName>
        <fullName evidence="3">Octanoyltransferase</fullName>
    </submittedName>
</protein>
<dbReference type="Proteomes" id="UP001396898">
    <property type="component" value="Unassembled WGS sequence"/>
</dbReference>
<reference evidence="3 4" key="1">
    <citation type="submission" date="2023-01" db="EMBL/GenBank/DDBJ databases">
        <title>Analysis of 21 Apiospora genomes using comparative genomics revels a genus with tremendous synthesis potential of carbohydrate active enzymes and secondary metabolites.</title>
        <authorList>
            <person name="Sorensen T."/>
        </authorList>
    </citation>
    <scope>NUCLEOTIDE SEQUENCE [LARGE SCALE GENOMIC DNA]</scope>
    <source>
        <strain evidence="3 4">CBS 20057</strain>
    </source>
</reference>
<evidence type="ECO:0000313" key="4">
    <source>
        <dbReference type="Proteomes" id="UP001396898"/>
    </source>
</evidence>
<dbReference type="InterPro" id="IPR045864">
    <property type="entry name" value="aa-tRNA-synth_II/BPL/LPL"/>
</dbReference>
<dbReference type="PANTHER" id="PTHR10993">
    <property type="entry name" value="OCTANOYLTRANSFERASE"/>
    <property type="match status" value="1"/>
</dbReference>
<accession>A0ABR1RCS3</accession>
<comment type="caution">
    <text evidence="3">The sequence shown here is derived from an EMBL/GenBank/DDBJ whole genome shotgun (WGS) entry which is preliminary data.</text>
</comment>
<dbReference type="InterPro" id="IPR004143">
    <property type="entry name" value="BPL_LPL_catalytic"/>
</dbReference>
<dbReference type="PANTHER" id="PTHR10993:SF7">
    <property type="entry name" value="LIPOYLTRANSFERASE 2, MITOCHONDRIAL-RELATED"/>
    <property type="match status" value="1"/>
</dbReference>
<dbReference type="EMBL" id="JAQQWI010000016">
    <property type="protein sequence ID" value="KAK8008290.1"/>
    <property type="molecule type" value="Genomic_DNA"/>
</dbReference>
<evidence type="ECO:0000313" key="3">
    <source>
        <dbReference type="EMBL" id="KAK8008290.1"/>
    </source>
</evidence>
<feature type="domain" description="BPL/LPL catalytic" evidence="2">
    <location>
        <begin position="62"/>
        <end position="318"/>
    </location>
</feature>
<evidence type="ECO:0000259" key="2">
    <source>
        <dbReference type="PROSITE" id="PS51733"/>
    </source>
</evidence>